<dbReference type="Proteomes" id="UP001159405">
    <property type="component" value="Unassembled WGS sequence"/>
</dbReference>
<organism evidence="3 4">
    <name type="scientific">Porites lobata</name>
    <dbReference type="NCBI Taxonomy" id="104759"/>
    <lineage>
        <taxon>Eukaryota</taxon>
        <taxon>Metazoa</taxon>
        <taxon>Cnidaria</taxon>
        <taxon>Anthozoa</taxon>
        <taxon>Hexacorallia</taxon>
        <taxon>Scleractinia</taxon>
        <taxon>Fungiina</taxon>
        <taxon>Poritidae</taxon>
        <taxon>Porites</taxon>
    </lineage>
</organism>
<dbReference type="InterPro" id="IPR002124">
    <property type="entry name" value="Cyt_c_oxidase_su5b"/>
</dbReference>
<evidence type="ECO:0000256" key="1">
    <source>
        <dbReference type="ARBA" id="ARBA00022723"/>
    </source>
</evidence>
<comment type="caution">
    <text evidence="3">The sequence shown here is derived from an EMBL/GenBank/DDBJ whole genome shotgun (WGS) entry which is preliminary data.</text>
</comment>
<dbReference type="Pfam" id="PF01215">
    <property type="entry name" value="COX5B"/>
    <property type="match status" value="1"/>
</dbReference>
<sequence length="148" mass="16200">MAASLRVLAKGKLSTMQPALRAIITRTSPVVLSRGISVTSTRLGRIPTDAEQATGLERKEYEAMAAGIEDPFNMKPQRGPPGTKDNPTVVLSIYDERIIGCVCEPDATSIAWRKLKLNELTRCAECGAFYILKKGNPINIPLDEPEHH</sequence>
<name>A0ABN8R1P2_9CNID</name>
<dbReference type="PANTHER" id="PTHR10122">
    <property type="entry name" value="CYTOCHROME C OXIDASE SUBUNIT 5B, MITOCHONDRIAL"/>
    <property type="match status" value="1"/>
</dbReference>
<evidence type="ECO:0000313" key="3">
    <source>
        <dbReference type="EMBL" id="CAH3173268.1"/>
    </source>
</evidence>
<dbReference type="SUPFAM" id="SSF57802">
    <property type="entry name" value="Rubredoxin-like"/>
    <property type="match status" value="1"/>
</dbReference>
<evidence type="ECO:0000313" key="4">
    <source>
        <dbReference type="Proteomes" id="UP001159405"/>
    </source>
</evidence>
<dbReference type="InterPro" id="IPR036972">
    <property type="entry name" value="Cyt_c_oxidase_su5b_sf"/>
</dbReference>
<evidence type="ECO:0008006" key="5">
    <source>
        <dbReference type="Google" id="ProtNLM"/>
    </source>
</evidence>
<keyword evidence="4" id="KW-1185">Reference proteome</keyword>
<protein>
    <recommendedName>
        <fullName evidence="5">Mitochondrial cytochrome c oxidase subunit Vb</fullName>
    </recommendedName>
</protein>
<proteinExistence type="predicted"/>
<keyword evidence="1" id="KW-0479">Metal-binding</keyword>
<accession>A0ABN8R1P2</accession>
<dbReference type="Gene3D" id="2.60.11.10">
    <property type="entry name" value="Cytochrome c oxidase, subunit Vb"/>
    <property type="match status" value="1"/>
</dbReference>
<dbReference type="CDD" id="cd00924">
    <property type="entry name" value="Cyt_c_Oxidase_Vb"/>
    <property type="match status" value="1"/>
</dbReference>
<gene>
    <name evidence="3" type="ORF">PLOB_00013584</name>
</gene>
<reference evidence="3 4" key="1">
    <citation type="submission" date="2022-05" db="EMBL/GenBank/DDBJ databases">
        <authorList>
            <consortium name="Genoscope - CEA"/>
            <person name="William W."/>
        </authorList>
    </citation>
    <scope>NUCLEOTIDE SEQUENCE [LARGE SCALE GENOMIC DNA]</scope>
</reference>
<keyword evidence="2" id="KW-0862">Zinc</keyword>
<dbReference type="PROSITE" id="PS51359">
    <property type="entry name" value="COX5B_2"/>
    <property type="match status" value="1"/>
</dbReference>
<dbReference type="EMBL" id="CALNXK010000180">
    <property type="protein sequence ID" value="CAH3173268.1"/>
    <property type="molecule type" value="Genomic_DNA"/>
</dbReference>
<evidence type="ECO:0000256" key="2">
    <source>
        <dbReference type="ARBA" id="ARBA00022833"/>
    </source>
</evidence>
<dbReference type="PANTHER" id="PTHR10122:SF0">
    <property type="entry name" value="CYTOCHROME C OXIDASE SUBUNIT 5B, ISOFORM A-RELATED"/>
    <property type="match status" value="1"/>
</dbReference>